<dbReference type="RefSeq" id="NP_851568.1">
    <property type="nucleotide sequence ID" value="NC_004809.1"/>
</dbReference>
<reference evidence="4" key="1">
    <citation type="journal article" date="2003" name="Arch. Virol.">
        <title>Nucleotide sequence and genome organization of Cucurbit yellow stunting disorder virus RNA1.</title>
        <authorList>
            <person name="Coutts R.H."/>
            <person name="Livieratos I.C."/>
        </authorList>
    </citation>
    <scope>NUCLEOTIDE SEQUENCE</scope>
    <source>
        <strain evidence="4">Spanish</strain>
    </source>
</reference>
<proteinExistence type="predicted"/>
<reference evidence="2 5" key="2">
    <citation type="journal article" date="2003" name="J. Gen. Virol.">
        <title>Further variability within the genus Crinivirus, as revealed by determination of the complete RNA genome sequence of Cucurbit yellow stunting disorder virus.</title>
        <authorList>
            <person name="Aguilar J.M."/>
            <person name="Franco M."/>
            <person name="Marco C.F."/>
            <person name="Berdiales B."/>
            <person name="Rodriguez-Cerezo E."/>
            <person name="Truniger V."/>
            <person name="Aranda M.A."/>
        </authorList>
    </citation>
    <scope>NUCLEOTIDE SEQUENCE [LARGE SCALE GENOMIC DNA]</scope>
    <source>
        <strain evidence="2">AlLM</strain>
    </source>
</reference>
<keyword evidence="1" id="KW-0812">Transmembrane</keyword>
<keyword evidence="1" id="KW-1133">Transmembrane helix</keyword>
<protein>
    <submittedName>
        <fullName evidence="4">Putative hydrophobic membrane protein</fullName>
    </submittedName>
    <submittedName>
        <fullName evidence="3">p5 protein</fullName>
    </submittedName>
    <submittedName>
        <fullName evidence="2">p5.2</fullName>
    </submittedName>
</protein>
<evidence type="ECO:0000313" key="5">
    <source>
        <dbReference type="Proteomes" id="UP000204677"/>
    </source>
</evidence>
<dbReference type="EMBL" id="AJ537493">
    <property type="protein sequence ID" value="CAD61027.1"/>
    <property type="molecule type" value="Genomic_RNA"/>
</dbReference>
<dbReference type="Proteomes" id="UP000204677">
    <property type="component" value="Genome"/>
</dbReference>
<evidence type="ECO:0000313" key="3">
    <source>
        <dbReference type="EMBL" id="ABQ41108.1"/>
    </source>
</evidence>
<dbReference type="EMBL" id="EF547827">
    <property type="protein sequence ID" value="ABQ41108.1"/>
    <property type="molecule type" value="Genomic_RNA"/>
</dbReference>
<reference evidence="2" key="3">
    <citation type="submission" date="2003-02" db="EMBL/GenBank/DDBJ databases">
        <title>Characterization of the resistance to Cucurbit yellow stunting disorder virus found in melon.</title>
        <authorList>
            <person name="Marco C.F."/>
            <person name="Aguilar J.M."/>
            <person name="Abad J."/>
            <person name="Gomez-Guillamon M.L."/>
            <person name="Aranda M.A."/>
        </authorList>
    </citation>
    <scope>NUCLEOTIDE SEQUENCE</scope>
    <source>
        <strain evidence="2">AlLM</strain>
    </source>
</reference>
<dbReference type="KEGG" id="vg:993350"/>
<organism evidence="2 5">
    <name type="scientific">Cucurbit yellow stunting disorder virus</name>
    <dbReference type="NCBI Taxonomy" id="51330"/>
    <lineage>
        <taxon>Viruses</taxon>
        <taxon>Riboviria</taxon>
        <taxon>Orthornavirae</taxon>
        <taxon>Kitrinoviricota</taxon>
        <taxon>Alsuviricetes</taxon>
        <taxon>Martellivirales</taxon>
        <taxon>Closteroviridae</taxon>
        <taxon>Crinivirus</taxon>
        <taxon>Crinivirus cucurbitae</taxon>
    </lineage>
</organism>
<dbReference type="EMBL" id="AY242077">
    <property type="protein sequence ID" value="AAP33607.1"/>
    <property type="molecule type" value="Genomic_RNA"/>
</dbReference>
<accession>Q808J1</accession>
<keyword evidence="1" id="KW-0472">Membrane</keyword>
<name>Q808J1_9CLOS</name>
<evidence type="ECO:0000256" key="1">
    <source>
        <dbReference type="SAM" id="Phobius"/>
    </source>
</evidence>
<evidence type="ECO:0000313" key="2">
    <source>
        <dbReference type="EMBL" id="AAP33607.1"/>
    </source>
</evidence>
<sequence>MLADEFGLAIIIALLIITLGVVCAYIGSCVYNHFFSDRDINIEEGEVS</sequence>
<keyword evidence="5" id="KW-1185">Reference proteome</keyword>
<feature type="transmembrane region" description="Helical" evidence="1">
    <location>
        <begin position="6"/>
        <end position="31"/>
    </location>
</feature>
<gene>
    <name evidence="4" type="primary">p5</name>
</gene>
<reference evidence="3" key="4">
    <citation type="submission" date="2007-04" db="EMBL/GenBank/DDBJ databases">
        <title>Complete nucleotide sequence of RNA1 of an isolate from Arizona of Cucumber yellow stunting disorder virus (CYSDV).</title>
        <authorList>
            <person name="Turina M."/>
            <person name="Falk B.W."/>
        </authorList>
    </citation>
    <scope>NUCLEOTIDE SEQUENCE</scope>
    <source>
        <strain evidence="3">Arizona-1</strain>
    </source>
</reference>
<evidence type="ECO:0000313" key="4">
    <source>
        <dbReference type="EMBL" id="CAD61027.1"/>
    </source>
</evidence>
<accession>A5JM42</accession>